<dbReference type="InterPro" id="IPR002777">
    <property type="entry name" value="PFD_beta-like"/>
</dbReference>
<dbReference type="GO" id="GO:0005737">
    <property type="term" value="C:cytoplasm"/>
    <property type="evidence" value="ECO:0007669"/>
    <property type="project" value="TreeGrafter"/>
</dbReference>
<dbReference type="PANTHER" id="PTHR21431:SF0">
    <property type="entry name" value="PREFOLDIN SUBUNIT 6"/>
    <property type="match status" value="1"/>
</dbReference>
<dbReference type="Proteomes" id="UP000094020">
    <property type="component" value="Chromosome 3"/>
</dbReference>
<dbReference type="InterPro" id="IPR009053">
    <property type="entry name" value="Prefoldin"/>
</dbReference>
<dbReference type="CDD" id="cd23161">
    <property type="entry name" value="Prefoldin_6"/>
    <property type="match status" value="1"/>
</dbReference>
<evidence type="ECO:0000313" key="6">
    <source>
        <dbReference type="Proteomes" id="UP000094020"/>
    </source>
</evidence>
<sequence>MADTKVASLQAQLQQSSMAFQKLEAELAGVIEARQRLDSQLSENELVLKEFTQLKSHNVVYKLVGPSLVPQDSNEAKVNVEKRLDFIKSEIKRVEGQLKDSEEKAAKKKDEIMGLQQQFQSLQGPNGGQQAVQG</sequence>
<feature type="coiled-coil region" evidence="3">
    <location>
        <begin position="77"/>
        <end position="118"/>
    </location>
</feature>
<reference evidence="4" key="3">
    <citation type="submission" date="2016-07" db="EMBL/GenBank/DDBJ databases">
        <title>Evolution of pathogenesis and genome organization in the Tremellales.</title>
        <authorList>
            <person name="Cuomo C."/>
            <person name="Litvintseva A."/>
            <person name="Heitman J."/>
            <person name="Chen Y."/>
            <person name="Sun S."/>
            <person name="Springer D."/>
            <person name="Dromer F."/>
            <person name="Young S."/>
            <person name="Zeng Q."/>
            <person name="Chapman S."/>
            <person name="Gujja S."/>
            <person name="Saif S."/>
            <person name="Birren B."/>
        </authorList>
    </citation>
    <scope>NUCLEOTIDE SEQUENCE</scope>
    <source>
        <strain evidence="4">CBS 10737</strain>
    </source>
</reference>
<dbReference type="FunFam" id="1.10.287.370:FF:000003">
    <property type="entry name" value="Prefoldin subunit 6"/>
    <property type="match status" value="1"/>
</dbReference>
<dbReference type="EMBL" id="CP144521">
    <property type="protein sequence ID" value="WWC68907.1"/>
    <property type="molecule type" value="Genomic_DNA"/>
</dbReference>
<protein>
    <submittedName>
        <fullName evidence="4">Prefoldin beta subunit</fullName>
    </submittedName>
</protein>
<dbReference type="Gene3D" id="1.10.287.370">
    <property type="match status" value="1"/>
</dbReference>
<dbReference type="PANTHER" id="PTHR21431">
    <property type="entry name" value="PREFOLDIN SUBUNIT 6"/>
    <property type="match status" value="1"/>
</dbReference>
<keyword evidence="2" id="KW-0143">Chaperone</keyword>
<dbReference type="OrthoDB" id="248120at2759"/>
<dbReference type="GO" id="GO:0051131">
    <property type="term" value="P:chaperone-mediated protein complex assembly"/>
    <property type="evidence" value="ECO:0007669"/>
    <property type="project" value="TreeGrafter"/>
</dbReference>
<dbReference type="STRING" id="1296096.A0A1B9I6H5"/>
<reference evidence="5" key="2">
    <citation type="submission" date="2013-07" db="EMBL/GenBank/DDBJ databases">
        <authorList>
            <consortium name="The Broad Institute Genome Sequencing Platform"/>
            <person name="Cuomo C."/>
            <person name="Litvintseva A."/>
            <person name="Chen Y."/>
            <person name="Heitman J."/>
            <person name="Sun S."/>
            <person name="Springer D."/>
            <person name="Dromer F."/>
            <person name="Young S.K."/>
            <person name="Zeng Q."/>
            <person name="Gargeya S."/>
            <person name="Fitzgerald M."/>
            <person name="Abouelleil A."/>
            <person name="Alvarado L."/>
            <person name="Berlin A.M."/>
            <person name="Chapman S.B."/>
            <person name="Dewar J."/>
            <person name="Goldberg J."/>
            <person name="Griggs A."/>
            <person name="Gujja S."/>
            <person name="Hansen M."/>
            <person name="Howarth C."/>
            <person name="Imamovic A."/>
            <person name="Larimer J."/>
            <person name="McCowan C."/>
            <person name="Murphy C."/>
            <person name="Pearson M."/>
            <person name="Priest M."/>
            <person name="Roberts A."/>
            <person name="Saif S."/>
            <person name="Shea T."/>
            <person name="Sykes S."/>
            <person name="Wortman J."/>
            <person name="Nusbaum C."/>
            <person name="Birren B."/>
        </authorList>
    </citation>
    <scope>NUCLEOTIDE SEQUENCE</scope>
    <source>
        <strain evidence="5">CBS 10737</strain>
    </source>
</reference>
<comment type="similarity">
    <text evidence="1">Belongs to the prefoldin subunit beta family.</text>
</comment>
<name>A0A1B9I6H5_9TREE</name>
<dbReference type="GO" id="GO:0051087">
    <property type="term" value="F:protein-folding chaperone binding"/>
    <property type="evidence" value="ECO:0007669"/>
    <property type="project" value="TreeGrafter"/>
</dbReference>
<dbReference type="GeneID" id="30171565"/>
<dbReference type="AlphaFoldDB" id="A0A1B9I6H5"/>
<accession>A0A1B9I6H5</accession>
<proteinExistence type="inferred from homology"/>
<dbReference type="RefSeq" id="XP_019012349.1">
    <property type="nucleotide sequence ID" value="XM_019154946.1"/>
</dbReference>
<dbReference type="EMBL" id="KI894009">
    <property type="protein sequence ID" value="OCF51130.1"/>
    <property type="molecule type" value="Genomic_DNA"/>
</dbReference>
<evidence type="ECO:0000256" key="3">
    <source>
        <dbReference type="SAM" id="Coils"/>
    </source>
</evidence>
<dbReference type="SUPFAM" id="SSF46579">
    <property type="entry name" value="Prefoldin"/>
    <property type="match status" value="1"/>
</dbReference>
<evidence type="ECO:0000313" key="4">
    <source>
        <dbReference type="EMBL" id="OCF51130.1"/>
    </source>
</evidence>
<gene>
    <name evidence="4" type="ORF">I206_03196</name>
    <name evidence="5" type="ORF">I206_102843</name>
</gene>
<keyword evidence="6" id="KW-1185">Reference proteome</keyword>
<reference evidence="5" key="4">
    <citation type="submission" date="2024-02" db="EMBL/GenBank/DDBJ databases">
        <title>Comparative genomics of Cryptococcus and Kwoniella reveals pathogenesis evolution and contrasting modes of karyotype evolution via chromosome fusion or intercentromeric recombination.</title>
        <authorList>
            <person name="Coelho M.A."/>
            <person name="David-Palma M."/>
            <person name="Shea T."/>
            <person name="Bowers K."/>
            <person name="McGinley-Smith S."/>
            <person name="Mohammad A.W."/>
            <person name="Gnirke A."/>
            <person name="Yurkov A.M."/>
            <person name="Nowrousian M."/>
            <person name="Sun S."/>
            <person name="Cuomo C.A."/>
            <person name="Heitman J."/>
        </authorList>
    </citation>
    <scope>NUCLEOTIDE SEQUENCE</scope>
    <source>
        <strain evidence="5">CBS 10737</strain>
    </source>
</reference>
<dbReference type="GO" id="GO:0016272">
    <property type="term" value="C:prefoldin complex"/>
    <property type="evidence" value="ECO:0007669"/>
    <property type="project" value="InterPro"/>
</dbReference>
<dbReference type="KEGG" id="kpin:30171565"/>
<dbReference type="Pfam" id="PF01920">
    <property type="entry name" value="Prefoldin_2"/>
    <property type="match status" value="1"/>
</dbReference>
<evidence type="ECO:0000256" key="1">
    <source>
        <dbReference type="ARBA" id="ARBA00008045"/>
    </source>
</evidence>
<evidence type="ECO:0000313" key="5">
    <source>
        <dbReference type="EMBL" id="WWC68907.1"/>
    </source>
</evidence>
<keyword evidence="3" id="KW-0175">Coiled coil</keyword>
<dbReference type="GO" id="GO:0006457">
    <property type="term" value="P:protein folding"/>
    <property type="evidence" value="ECO:0007669"/>
    <property type="project" value="InterPro"/>
</dbReference>
<dbReference type="GO" id="GO:0051082">
    <property type="term" value="F:unfolded protein binding"/>
    <property type="evidence" value="ECO:0007669"/>
    <property type="project" value="InterPro"/>
</dbReference>
<reference evidence="4" key="1">
    <citation type="submission" date="2013-07" db="EMBL/GenBank/DDBJ databases">
        <title>The Genome Sequence of Cryptococcus pinus CBS10737.</title>
        <authorList>
            <consortium name="The Broad Institute Genome Sequencing Platform"/>
            <person name="Cuomo C."/>
            <person name="Litvintseva A."/>
            <person name="Chen Y."/>
            <person name="Heitman J."/>
            <person name="Sun S."/>
            <person name="Springer D."/>
            <person name="Dromer F."/>
            <person name="Young S.K."/>
            <person name="Zeng Q."/>
            <person name="Gargeya S."/>
            <person name="Fitzgerald M."/>
            <person name="Abouelleil A."/>
            <person name="Alvarado L."/>
            <person name="Berlin A.M."/>
            <person name="Chapman S.B."/>
            <person name="Dewar J."/>
            <person name="Goldberg J."/>
            <person name="Griggs A."/>
            <person name="Gujja S."/>
            <person name="Hansen M."/>
            <person name="Howarth C."/>
            <person name="Imamovic A."/>
            <person name="Larimer J."/>
            <person name="McCowan C."/>
            <person name="Murphy C."/>
            <person name="Pearson M."/>
            <person name="Priest M."/>
            <person name="Roberts A."/>
            <person name="Saif S."/>
            <person name="Shea T."/>
            <person name="Sykes S."/>
            <person name="Wortman J."/>
            <person name="Nusbaum C."/>
            <person name="Birren B."/>
        </authorList>
    </citation>
    <scope>NUCLEOTIDE SEQUENCE [LARGE SCALE GENOMIC DNA]</scope>
    <source>
        <strain evidence="4">CBS 10737</strain>
    </source>
</reference>
<evidence type="ECO:0000256" key="2">
    <source>
        <dbReference type="ARBA" id="ARBA00023186"/>
    </source>
</evidence>
<organism evidence="4">
    <name type="scientific">Kwoniella pini CBS 10737</name>
    <dbReference type="NCBI Taxonomy" id="1296096"/>
    <lineage>
        <taxon>Eukaryota</taxon>
        <taxon>Fungi</taxon>
        <taxon>Dikarya</taxon>
        <taxon>Basidiomycota</taxon>
        <taxon>Agaricomycotina</taxon>
        <taxon>Tremellomycetes</taxon>
        <taxon>Tremellales</taxon>
        <taxon>Cryptococcaceae</taxon>
        <taxon>Kwoniella</taxon>
    </lineage>
</organism>
<feature type="coiled-coil region" evidence="3">
    <location>
        <begin position="6"/>
        <end position="40"/>
    </location>
</feature>